<dbReference type="SUPFAM" id="SSF53067">
    <property type="entry name" value="Actin-like ATPase domain"/>
    <property type="match status" value="2"/>
</dbReference>
<dbReference type="InterPro" id="IPR056546">
    <property type="entry name" value="MreB_MamK-like"/>
</dbReference>
<comment type="subcellular location">
    <subcellularLocation>
        <location evidence="6">Cytoplasm</location>
    </subcellularLocation>
    <text evidence="6">Membrane-associated.</text>
</comment>
<dbReference type="EMBL" id="CAKP01000017">
    <property type="protein sequence ID" value="CCC58030.1"/>
    <property type="molecule type" value="Genomic_DNA"/>
</dbReference>
<comment type="subunit">
    <text evidence="6">Forms polymers.</text>
</comment>
<evidence type="ECO:0000256" key="4">
    <source>
        <dbReference type="ARBA" id="ARBA00022960"/>
    </source>
</evidence>
<evidence type="ECO:0000256" key="6">
    <source>
        <dbReference type="HAMAP-Rule" id="MF_02207"/>
    </source>
</evidence>
<evidence type="ECO:0000313" key="7">
    <source>
        <dbReference type="EMBL" id="CCC58030.1"/>
    </source>
</evidence>
<dbReference type="Pfam" id="PF06723">
    <property type="entry name" value="MreB_Mbl"/>
    <property type="match status" value="1"/>
</dbReference>
<dbReference type="HAMAP" id="MF_02207">
    <property type="entry name" value="MreB"/>
    <property type="match status" value="1"/>
</dbReference>
<dbReference type="NCBIfam" id="NF010539">
    <property type="entry name" value="PRK13927.1"/>
    <property type="match status" value="1"/>
</dbReference>
<evidence type="ECO:0000256" key="2">
    <source>
        <dbReference type="ARBA" id="ARBA00022741"/>
    </source>
</evidence>
<keyword evidence="1 6" id="KW-0963">Cytoplasm</keyword>
<dbReference type="STRING" id="857293.CAAU_0381"/>
<reference evidence="7 8" key="1">
    <citation type="journal article" date="2011" name="J. Bacteriol.">
        <title>Draft genome sequence of Caloramator australicus strain RC3T, a thermoanaerobe from the Great Artesian Basin of Australia.</title>
        <authorList>
            <person name="Ogg C.D."/>
            <person name="Patel B.K.C."/>
        </authorList>
    </citation>
    <scope>NUCLEOTIDE SEQUENCE [LARGE SCALE GENOMIC DNA]</scope>
    <source>
        <strain evidence="7 8">RC3</strain>
    </source>
</reference>
<dbReference type="Proteomes" id="UP000007652">
    <property type="component" value="Unassembled WGS sequence"/>
</dbReference>
<dbReference type="AlphaFoldDB" id="G0V4J0"/>
<accession>G0V4J0</accession>
<protein>
    <recommendedName>
        <fullName evidence="6">Cell shape-determining protein MreB</fullName>
    </recommendedName>
</protein>
<comment type="similarity">
    <text evidence="5 6">Belongs to the FtsA/MreB family.</text>
</comment>
<comment type="caution">
    <text evidence="6">Lacks conserved residue(s) required for the propagation of feature annotation.</text>
</comment>
<dbReference type="PANTHER" id="PTHR42749">
    <property type="entry name" value="CELL SHAPE-DETERMINING PROTEIN MREB"/>
    <property type="match status" value="1"/>
</dbReference>
<dbReference type="GO" id="GO:0005737">
    <property type="term" value="C:cytoplasm"/>
    <property type="evidence" value="ECO:0007669"/>
    <property type="project" value="UniProtKB-SubCell"/>
</dbReference>
<gene>
    <name evidence="6" type="primary">mreB</name>
    <name evidence="7" type="ORF">CAAU_0381</name>
</gene>
<evidence type="ECO:0000313" key="8">
    <source>
        <dbReference type="Proteomes" id="UP000007652"/>
    </source>
</evidence>
<feature type="binding site" evidence="6">
    <location>
        <begin position="159"/>
        <end position="161"/>
    </location>
    <ligand>
        <name>ATP</name>
        <dbReference type="ChEBI" id="CHEBI:30616"/>
    </ligand>
</feature>
<keyword evidence="4 6" id="KW-0133">Cell shape</keyword>
<feature type="binding site" evidence="6">
    <location>
        <begin position="207"/>
        <end position="210"/>
    </location>
    <ligand>
        <name>ATP</name>
        <dbReference type="ChEBI" id="CHEBI:30616"/>
    </ligand>
</feature>
<dbReference type="RefSeq" id="WP_008907748.1">
    <property type="nucleotide sequence ID" value="NZ_CAKP01000017.1"/>
</dbReference>
<keyword evidence="3 6" id="KW-0067">ATP-binding</keyword>
<proteinExistence type="inferred from homology"/>
<keyword evidence="8" id="KW-1185">Reference proteome</keyword>
<dbReference type="InterPro" id="IPR043129">
    <property type="entry name" value="ATPase_NBD"/>
</dbReference>
<sequence>MFWFGSNDMGIDLGTASVLVYVKGKGIVLREPSVVALDKNTNRVLAVGEDARQMIGRTPGNIVAVRPLRDGVISDYDTTEKMLKHFIKKAYGSKKLLRPRVVVCIPCEATEVEKRAVKDAAYNAGAREVYLIEEPIAAALGAGVDISKPNGCMIVDIGGGTTDIAVISLSGIVVRSSIKVAGDKFDDAIISYLKKKYKLMIGERTAEELKINIGCAYKRDEDISMEIKGRDLISGLPKNILVTSEEIRLALSEPVEAITDAVHQVLEKTPPELAADISDNGIIMTGGGSLLWGLDKYIQERTKVPVKVAEDAISCVAKGTGISLDYLDYLVDEGPRKAAKKA</sequence>
<evidence type="ECO:0000256" key="5">
    <source>
        <dbReference type="ARBA" id="ARBA00023458"/>
    </source>
</evidence>
<dbReference type="NCBIfam" id="TIGR00904">
    <property type="entry name" value="mreB"/>
    <property type="match status" value="1"/>
</dbReference>
<comment type="function">
    <text evidence="6">Forms membrane-associated dynamic filaments that are essential for cell shape determination. Acts by regulating cell wall synthesis and cell elongation, and thus cell shape. A feedback loop between cell geometry and MreB localization may maintain elongated cell shape by targeting cell wall growth to regions of negative cell wall curvature.</text>
</comment>
<feature type="binding site" evidence="6">
    <location>
        <begin position="287"/>
        <end position="290"/>
    </location>
    <ligand>
        <name>ATP</name>
        <dbReference type="ChEBI" id="CHEBI:30616"/>
    </ligand>
</feature>
<dbReference type="PRINTS" id="PR01652">
    <property type="entry name" value="SHAPEPROTEIN"/>
</dbReference>
<dbReference type="eggNOG" id="COG1077">
    <property type="taxonomic scope" value="Bacteria"/>
</dbReference>
<dbReference type="InterPro" id="IPR004753">
    <property type="entry name" value="MreB"/>
</dbReference>
<evidence type="ECO:0000256" key="1">
    <source>
        <dbReference type="ARBA" id="ARBA00022490"/>
    </source>
</evidence>
<name>G0V4J0_9CLOT</name>
<dbReference type="OrthoDB" id="9768127at2"/>
<dbReference type="GO" id="GO:0008360">
    <property type="term" value="P:regulation of cell shape"/>
    <property type="evidence" value="ECO:0007669"/>
    <property type="project" value="UniProtKB-UniRule"/>
</dbReference>
<comment type="caution">
    <text evidence="7">The sequence shown here is derived from an EMBL/GenBank/DDBJ whole genome shotgun (WGS) entry which is preliminary data.</text>
</comment>
<dbReference type="Gene3D" id="3.30.420.40">
    <property type="match status" value="2"/>
</dbReference>
<organism evidence="7 8">
    <name type="scientific">Caloramator australicus RC3</name>
    <dbReference type="NCBI Taxonomy" id="857293"/>
    <lineage>
        <taxon>Bacteria</taxon>
        <taxon>Bacillati</taxon>
        <taxon>Bacillota</taxon>
        <taxon>Clostridia</taxon>
        <taxon>Eubacteriales</taxon>
        <taxon>Clostridiaceae</taxon>
        <taxon>Caloramator</taxon>
    </lineage>
</organism>
<dbReference type="CDD" id="cd10225">
    <property type="entry name" value="ASKHA_NBD_MreB-like"/>
    <property type="match status" value="1"/>
</dbReference>
<dbReference type="GO" id="GO:0000902">
    <property type="term" value="P:cell morphogenesis"/>
    <property type="evidence" value="ECO:0007669"/>
    <property type="project" value="InterPro"/>
</dbReference>
<evidence type="ECO:0000256" key="3">
    <source>
        <dbReference type="ARBA" id="ARBA00022840"/>
    </source>
</evidence>
<keyword evidence="2 6" id="KW-0547">Nucleotide-binding</keyword>
<dbReference type="GO" id="GO:0005524">
    <property type="term" value="F:ATP binding"/>
    <property type="evidence" value="ECO:0007669"/>
    <property type="project" value="UniProtKB-KW"/>
</dbReference>
<dbReference type="PANTHER" id="PTHR42749:SF4">
    <property type="entry name" value="CELL SHAPE-DETERMINING PROTEIN MBL"/>
    <property type="match status" value="1"/>
</dbReference>